<dbReference type="EMBL" id="KN837148">
    <property type="protein sequence ID" value="KIJ39997.1"/>
    <property type="molecule type" value="Genomic_DNA"/>
</dbReference>
<dbReference type="OrthoDB" id="244061at2759"/>
<dbReference type="HOGENOM" id="CLU_037356_2_0_1"/>
<feature type="coiled-coil region" evidence="1">
    <location>
        <begin position="71"/>
        <end position="105"/>
    </location>
</feature>
<sequence length="259" mass="29879">MSHATCSGNTAELLSRFREQQARRNEHRVEVGAVFEHLLEDIEQCPAKFSFSKDEIINDLHEAWPHVSRYISDLSEERLTLEKELDDEKADNRQLHSDMDDLTEKIQLEAQLSSLQPPAPSGDQSMRNITTTDVPSLDVGPHPLASPEDRTYSRKHPRKLLEDTNFQNRVQVPEKRPDYWSLYMWNTLKDWYTNPMSAPNAIRDDSDSYFLEEDIDVAAWISKISVDITRSAFMYQMKVVFGSCVNFDTAFSGFSKDLL</sequence>
<gene>
    <name evidence="3" type="ORF">M422DRAFT_257318</name>
</gene>
<proteinExistence type="predicted"/>
<dbReference type="Proteomes" id="UP000054279">
    <property type="component" value="Unassembled WGS sequence"/>
</dbReference>
<feature type="compositionally biased region" description="Polar residues" evidence="2">
    <location>
        <begin position="115"/>
        <end position="134"/>
    </location>
</feature>
<evidence type="ECO:0000313" key="4">
    <source>
        <dbReference type="Proteomes" id="UP000054279"/>
    </source>
</evidence>
<dbReference type="AlphaFoldDB" id="A0A0C9VF40"/>
<evidence type="ECO:0000256" key="2">
    <source>
        <dbReference type="SAM" id="MobiDB-lite"/>
    </source>
</evidence>
<evidence type="ECO:0000313" key="3">
    <source>
        <dbReference type="EMBL" id="KIJ39997.1"/>
    </source>
</evidence>
<organism evidence="3 4">
    <name type="scientific">Sphaerobolus stellatus (strain SS14)</name>
    <dbReference type="NCBI Taxonomy" id="990650"/>
    <lineage>
        <taxon>Eukaryota</taxon>
        <taxon>Fungi</taxon>
        <taxon>Dikarya</taxon>
        <taxon>Basidiomycota</taxon>
        <taxon>Agaricomycotina</taxon>
        <taxon>Agaricomycetes</taxon>
        <taxon>Phallomycetidae</taxon>
        <taxon>Geastrales</taxon>
        <taxon>Sphaerobolaceae</taxon>
        <taxon>Sphaerobolus</taxon>
    </lineage>
</organism>
<accession>A0A0C9VF40</accession>
<feature type="region of interest" description="Disordered" evidence="2">
    <location>
        <begin position="115"/>
        <end position="154"/>
    </location>
</feature>
<keyword evidence="4" id="KW-1185">Reference proteome</keyword>
<evidence type="ECO:0000256" key="1">
    <source>
        <dbReference type="SAM" id="Coils"/>
    </source>
</evidence>
<protein>
    <submittedName>
        <fullName evidence="3">Uncharacterized protein</fullName>
    </submittedName>
</protein>
<keyword evidence="1" id="KW-0175">Coiled coil</keyword>
<reference evidence="3 4" key="1">
    <citation type="submission" date="2014-06" db="EMBL/GenBank/DDBJ databases">
        <title>Evolutionary Origins and Diversification of the Mycorrhizal Mutualists.</title>
        <authorList>
            <consortium name="DOE Joint Genome Institute"/>
            <consortium name="Mycorrhizal Genomics Consortium"/>
            <person name="Kohler A."/>
            <person name="Kuo A."/>
            <person name="Nagy L.G."/>
            <person name="Floudas D."/>
            <person name="Copeland A."/>
            <person name="Barry K.W."/>
            <person name="Cichocki N."/>
            <person name="Veneault-Fourrey C."/>
            <person name="LaButti K."/>
            <person name="Lindquist E.A."/>
            <person name="Lipzen A."/>
            <person name="Lundell T."/>
            <person name="Morin E."/>
            <person name="Murat C."/>
            <person name="Riley R."/>
            <person name="Ohm R."/>
            <person name="Sun H."/>
            <person name="Tunlid A."/>
            <person name="Henrissat B."/>
            <person name="Grigoriev I.V."/>
            <person name="Hibbett D.S."/>
            <person name="Martin F."/>
        </authorList>
    </citation>
    <scope>NUCLEOTIDE SEQUENCE [LARGE SCALE GENOMIC DNA]</scope>
    <source>
        <strain evidence="3 4">SS14</strain>
    </source>
</reference>
<name>A0A0C9VF40_SPHS4</name>